<keyword evidence="7" id="KW-0732">Signal</keyword>
<dbReference type="Proteomes" id="UP000448199">
    <property type="component" value="Unassembled WGS sequence"/>
</dbReference>
<dbReference type="PANTHER" id="PTHR21666:SF288">
    <property type="entry name" value="CELL DIVISION PROTEIN YTFB"/>
    <property type="match status" value="1"/>
</dbReference>
<dbReference type="CDD" id="cd12797">
    <property type="entry name" value="M23_peptidase"/>
    <property type="match status" value="1"/>
</dbReference>
<evidence type="ECO:0000256" key="1">
    <source>
        <dbReference type="ARBA" id="ARBA00001947"/>
    </source>
</evidence>
<feature type="domain" description="M23ase beta-sheet core" evidence="8">
    <location>
        <begin position="110"/>
        <end position="204"/>
    </location>
</feature>
<proteinExistence type="predicted"/>
<evidence type="ECO:0000256" key="2">
    <source>
        <dbReference type="ARBA" id="ARBA00022670"/>
    </source>
</evidence>
<keyword evidence="5" id="KW-0862">Zinc</keyword>
<dbReference type="EMBL" id="WTYC01000006">
    <property type="protein sequence ID" value="MXO48969.1"/>
    <property type="molecule type" value="Genomic_DNA"/>
</dbReference>
<gene>
    <name evidence="9" type="ORF">GRI69_11940</name>
</gene>
<keyword evidence="2" id="KW-0645">Protease</keyword>
<accession>A0A844XU92</accession>
<keyword evidence="3" id="KW-0479">Metal-binding</keyword>
<dbReference type="GO" id="GO:0006508">
    <property type="term" value="P:proteolysis"/>
    <property type="evidence" value="ECO:0007669"/>
    <property type="project" value="UniProtKB-KW"/>
</dbReference>
<keyword evidence="10" id="KW-1185">Reference proteome</keyword>
<feature type="chain" id="PRO_5032808741" evidence="7">
    <location>
        <begin position="32"/>
        <end position="232"/>
    </location>
</feature>
<sequence>MDGFSMITKRTTLAFTMAAAGLSIAATPAQADTNAAAAVGAIDMSKVTAQGSEDGDEQFTELFARWENPSQPVAAIRPQVSVPSRMPLHDARMTSDYGTRTHPVLKRRMGHKGVDLAATTGTPIYATADGYVSKAEPFSSYGNYVSIEHGARIQTRYAHMSRIAVGAGTRVRKGDVIGYVGSTGRSTGPHLHYEVRIDGQAVNPVPYMVESDAQQAFALAMAEGGQGGNDEE</sequence>
<dbReference type="InterPro" id="IPR011055">
    <property type="entry name" value="Dup_hybrid_motif"/>
</dbReference>
<dbReference type="PANTHER" id="PTHR21666">
    <property type="entry name" value="PEPTIDASE-RELATED"/>
    <property type="match status" value="1"/>
</dbReference>
<dbReference type="AlphaFoldDB" id="A0A844XU92"/>
<dbReference type="FunFam" id="2.70.70.10:FF:000006">
    <property type="entry name" value="M23 family peptidase"/>
    <property type="match status" value="1"/>
</dbReference>
<comment type="cofactor">
    <cofactor evidence="1">
        <name>Zn(2+)</name>
        <dbReference type="ChEBI" id="CHEBI:29105"/>
    </cofactor>
</comment>
<evidence type="ECO:0000256" key="3">
    <source>
        <dbReference type="ARBA" id="ARBA00022723"/>
    </source>
</evidence>
<dbReference type="InterPro" id="IPR050570">
    <property type="entry name" value="Cell_wall_metabolism_enzyme"/>
</dbReference>
<evidence type="ECO:0000256" key="7">
    <source>
        <dbReference type="SAM" id="SignalP"/>
    </source>
</evidence>
<comment type="caution">
    <text evidence="9">The sequence shown here is derived from an EMBL/GenBank/DDBJ whole genome shotgun (WGS) entry which is preliminary data.</text>
</comment>
<evidence type="ECO:0000256" key="5">
    <source>
        <dbReference type="ARBA" id="ARBA00022833"/>
    </source>
</evidence>
<dbReference type="OrthoDB" id="9815245at2"/>
<feature type="signal peptide" evidence="7">
    <location>
        <begin position="1"/>
        <end position="31"/>
    </location>
</feature>
<dbReference type="GO" id="GO:0004222">
    <property type="term" value="F:metalloendopeptidase activity"/>
    <property type="evidence" value="ECO:0007669"/>
    <property type="project" value="TreeGrafter"/>
</dbReference>
<organism evidence="9 10">
    <name type="scientific">Qipengyuania vulgaris</name>
    <dbReference type="NCBI Taxonomy" id="291985"/>
    <lineage>
        <taxon>Bacteria</taxon>
        <taxon>Pseudomonadati</taxon>
        <taxon>Pseudomonadota</taxon>
        <taxon>Alphaproteobacteria</taxon>
        <taxon>Sphingomonadales</taxon>
        <taxon>Erythrobacteraceae</taxon>
        <taxon>Qipengyuania</taxon>
    </lineage>
</organism>
<dbReference type="InterPro" id="IPR016047">
    <property type="entry name" value="M23ase_b-sheet_dom"/>
</dbReference>
<dbReference type="Pfam" id="PF01551">
    <property type="entry name" value="Peptidase_M23"/>
    <property type="match status" value="1"/>
</dbReference>
<keyword evidence="6" id="KW-0482">Metalloprotease</keyword>
<reference evidence="9 10" key="1">
    <citation type="submission" date="2019-12" db="EMBL/GenBank/DDBJ databases">
        <title>Genomic-based taxomic classification of the family Erythrobacteraceae.</title>
        <authorList>
            <person name="Xu L."/>
        </authorList>
    </citation>
    <scope>NUCLEOTIDE SEQUENCE [LARGE SCALE GENOMIC DNA]</scope>
    <source>
        <strain evidence="9 10">DSM 17792</strain>
    </source>
</reference>
<dbReference type="Gene3D" id="2.70.70.10">
    <property type="entry name" value="Glucose Permease (Domain IIA)"/>
    <property type="match status" value="1"/>
</dbReference>
<keyword evidence="4" id="KW-0378">Hydrolase</keyword>
<dbReference type="SUPFAM" id="SSF51261">
    <property type="entry name" value="Duplicated hybrid motif"/>
    <property type="match status" value="1"/>
</dbReference>
<evidence type="ECO:0000259" key="8">
    <source>
        <dbReference type="Pfam" id="PF01551"/>
    </source>
</evidence>
<evidence type="ECO:0000313" key="10">
    <source>
        <dbReference type="Proteomes" id="UP000448199"/>
    </source>
</evidence>
<evidence type="ECO:0000256" key="6">
    <source>
        <dbReference type="ARBA" id="ARBA00023049"/>
    </source>
</evidence>
<evidence type="ECO:0000256" key="4">
    <source>
        <dbReference type="ARBA" id="ARBA00022801"/>
    </source>
</evidence>
<dbReference type="GO" id="GO:0046872">
    <property type="term" value="F:metal ion binding"/>
    <property type="evidence" value="ECO:0007669"/>
    <property type="project" value="UniProtKB-KW"/>
</dbReference>
<protein>
    <submittedName>
        <fullName evidence="9">Peptidoglycan DD-metalloendopeptidase family protein</fullName>
    </submittedName>
</protein>
<evidence type="ECO:0000313" key="9">
    <source>
        <dbReference type="EMBL" id="MXO48969.1"/>
    </source>
</evidence>
<name>A0A844XU92_9SPHN</name>